<sequence>LLLIQRVKSRRLEDLDGLVKILEEEILGYNLLPRVAIVAENGTSSWQQLPAMDQIALARQADIMVGPSGNELGLAAFMRESTWLVELMPQAVKDPLKRWSPTGRYEVTNCMERINGNPGSLVGHVALRAQVYHLCMNVNRGRFFEVQELQHPHWRATPSLYIDFRALREVLALPLSVIQEDWKA</sequence>
<dbReference type="EMBL" id="CAJNIZ010024313">
    <property type="protein sequence ID" value="CAE7475639.1"/>
    <property type="molecule type" value="Genomic_DNA"/>
</dbReference>
<name>A0A812SGB0_SYMPI</name>
<comment type="caution">
    <text evidence="1">The sequence shown here is derived from an EMBL/GenBank/DDBJ whole genome shotgun (WGS) entry which is preliminary data.</text>
</comment>
<feature type="non-terminal residue" evidence="1">
    <location>
        <position position="184"/>
    </location>
</feature>
<organism evidence="1 2">
    <name type="scientific">Symbiodinium pilosum</name>
    <name type="common">Dinoflagellate</name>
    <dbReference type="NCBI Taxonomy" id="2952"/>
    <lineage>
        <taxon>Eukaryota</taxon>
        <taxon>Sar</taxon>
        <taxon>Alveolata</taxon>
        <taxon>Dinophyceae</taxon>
        <taxon>Suessiales</taxon>
        <taxon>Symbiodiniaceae</taxon>
        <taxon>Symbiodinium</taxon>
    </lineage>
</organism>
<evidence type="ECO:0000313" key="2">
    <source>
        <dbReference type="Proteomes" id="UP000649617"/>
    </source>
</evidence>
<gene>
    <name evidence="1" type="ORF">SPIL2461_LOCUS12086</name>
</gene>
<dbReference type="AlphaFoldDB" id="A0A812SGB0"/>
<dbReference type="Proteomes" id="UP000649617">
    <property type="component" value="Unassembled WGS sequence"/>
</dbReference>
<dbReference type="OrthoDB" id="10453881at2759"/>
<evidence type="ECO:0000313" key="1">
    <source>
        <dbReference type="EMBL" id="CAE7475639.1"/>
    </source>
</evidence>
<protein>
    <submittedName>
        <fullName evidence="1">Uncharacterized protein</fullName>
    </submittedName>
</protein>
<reference evidence="1" key="1">
    <citation type="submission" date="2021-02" db="EMBL/GenBank/DDBJ databases">
        <authorList>
            <person name="Dougan E. K."/>
            <person name="Rhodes N."/>
            <person name="Thang M."/>
            <person name="Chan C."/>
        </authorList>
    </citation>
    <scope>NUCLEOTIDE SEQUENCE</scope>
</reference>
<keyword evidence="2" id="KW-1185">Reference proteome</keyword>
<proteinExistence type="predicted"/>
<accession>A0A812SGB0</accession>
<feature type="non-terminal residue" evidence="1">
    <location>
        <position position="1"/>
    </location>
</feature>